<dbReference type="Proteomes" id="UP000299084">
    <property type="component" value="Unassembled WGS sequence"/>
</dbReference>
<dbReference type="InterPro" id="IPR003020">
    <property type="entry name" value="HCO3_transpt_euk"/>
</dbReference>
<dbReference type="InterPro" id="IPR016152">
    <property type="entry name" value="PTrfase/Anion_transptr"/>
</dbReference>
<dbReference type="InterPro" id="IPR018241">
    <property type="entry name" value="Anion_exchange_CS"/>
</dbReference>
<feature type="transmembrane region" description="Helical" evidence="20">
    <location>
        <begin position="908"/>
        <end position="931"/>
    </location>
</feature>
<keyword evidence="12 20" id="KW-0472">Membrane</keyword>
<feature type="transmembrane region" description="Helical" evidence="20">
    <location>
        <begin position="866"/>
        <end position="888"/>
    </location>
</feature>
<keyword evidence="5" id="KW-0597">Phosphoprotein</keyword>
<dbReference type="Pfam" id="PF07565">
    <property type="entry name" value="Band_3_cyto"/>
    <property type="match status" value="2"/>
</dbReference>
<gene>
    <name evidence="24" type="ORF">Cadr_000019521</name>
</gene>
<evidence type="ECO:0000256" key="9">
    <source>
        <dbReference type="ARBA" id="ARBA00022989"/>
    </source>
</evidence>
<evidence type="ECO:0000256" key="12">
    <source>
        <dbReference type="ARBA" id="ARBA00023136"/>
    </source>
</evidence>
<name>A0A5N4D4V3_CAMDR</name>
<keyword evidence="4" id="KW-1003">Cell membrane</keyword>
<evidence type="ECO:0000256" key="18">
    <source>
        <dbReference type="ARBA" id="ARBA00062575"/>
    </source>
</evidence>
<evidence type="ECO:0000313" key="25">
    <source>
        <dbReference type="Proteomes" id="UP000299084"/>
    </source>
</evidence>
<keyword evidence="13" id="KW-0564">Palmitate</keyword>
<evidence type="ECO:0000256" key="5">
    <source>
        <dbReference type="ARBA" id="ARBA00022553"/>
    </source>
</evidence>
<comment type="caution">
    <text evidence="20">Lacks conserved residue(s) required for the propagation of feature annotation.</text>
</comment>
<accession>A0A5N4D4V3</accession>
<dbReference type="STRING" id="9838.ENSCDRP00005022631"/>
<evidence type="ECO:0000256" key="1">
    <source>
        <dbReference type="ARBA" id="ARBA00004554"/>
    </source>
</evidence>
<sequence length="1255" mass="141553">MPCAALGTRSAGYAGGSDHCRQLSNQDSAMGDLRESDLEEVLEVYDYEDPDVSVPHVEEPEALPTRRSSTDYHSARNGDTHEVYVELRELVMDEKNQELQWMEEARWLQMEENRGKDGTWGHPHVSYLTFWSLFELQKAFAKGTVLLDLPEKSLAGVVNHLLDRFIIDGQIRRQDREKLLRTLLLKHRCPCLPGPGLHTHRAQLPTHLPQALPEESDLEEVSRVYDYESPDVSCAHVEEPEGTRSAGYAGGSDHCRQLSNQDSAMGDLRESDLEEVLEVYDYEDPDVSVPHVEEPEALRTEPTDTDYHSTRKGDTHKVYVELRELVMDEKNQELQWMEAARWLHMEENRGKDGTWGRPHVSYLTFWSLLELQKAFAKGTVLLDLPEKSLAGVVSQLLDRFIFDGQIQRQDRETLLRALLLKHSHARDTDALGGMKPTVLTRSGKASQPLLPQRPQMEEKLFCEQRKIPQDSEGALVLVGRVDFLERPVLGFVRLKDPMQLEPKQEKLGQPAVPVRFLFVLLGPEAPNMDYTQLGRAAATLMSERVFRIDAYLAQSKETLVHSLEGFLDCSLVLPPSDAPSEKALRSLLPVQMELLRRRLSSSAKPEPIPEELPRRRPSSPAKPVPIPEELPRRRPSSPAKPVPIPEELPRRRPSSPVKPVPIPEELPRRRPSSPVKPEPIPKAPPPRRPSRPVEPEPILKRLDLHEDEDISGDPLRRTGRLFGGLVRDIRRRYPRYLSDISDALSPQVLAAVIFIYFAALSPAITFGGLLGEKTQNLMGVSELLISTAVQGILFSLLGAQPLLVVGFSGPLLVFEEAFFSFCTRNNLEYIVGRVWIGFWLILLVVLVVAFEGSFLVRFISRYTQEIFSILISLIFIYETFAKLVQIFQDHPLQRNYDQNVVMIPKPQAPLPNTALLSFVLMAGTFFFAMVLRKFKNSAYFPGKLRRVIGDFGVPISILIMVMVDALIQDTYTQKLSVPKGLALSNSSARGWFINPLGLRSEFPIWMMFASLLPAMLVFILIFLESQITTLIISKPERKLVKGSGFHLDLLLIMGMGGVAALFGMPWLSATTVRSVTHANALTVMSKPRSPGATAQIQEVKEQRISGLLVAVLVGLSVLMWPILSYIPLAVLFGIFLYMGVTSLSGIQLFDRVLLLFKPRKYHPDVPYVKRVKTLRMHLFTGIQILCLIVLWVVKSIGIISLALPFILILTVPLRRFLLPLIFRDVELQCLDADNAKPNFDEESGQDEYDEVTMPV</sequence>
<evidence type="ECO:0000256" key="20">
    <source>
        <dbReference type="RuleBase" id="RU362035"/>
    </source>
</evidence>
<feature type="domain" description="Bicarbonate transporter-like transmembrane" evidence="22">
    <location>
        <begin position="720"/>
        <end position="895"/>
    </location>
</feature>
<evidence type="ECO:0000256" key="14">
    <source>
        <dbReference type="ARBA" id="ARBA00023180"/>
    </source>
</evidence>
<comment type="similarity">
    <text evidence="2 20">Belongs to the anion exchanger (TC 2.A.31) family.</text>
</comment>
<protein>
    <recommendedName>
        <fullName evidence="20">Anion exchange protein</fullName>
    </recommendedName>
</protein>
<dbReference type="GO" id="GO:0008092">
    <property type="term" value="F:cytoskeletal protein binding"/>
    <property type="evidence" value="ECO:0007669"/>
    <property type="project" value="UniProtKB-ARBA"/>
</dbReference>
<dbReference type="FunFam" id="1.10.287.570:FF:000001">
    <property type="entry name" value="Anion exchange protein"/>
    <property type="match status" value="1"/>
</dbReference>
<feature type="compositionally biased region" description="Pro residues" evidence="21">
    <location>
        <begin position="674"/>
        <end position="687"/>
    </location>
</feature>
<feature type="transmembrane region" description="Helical" evidence="20">
    <location>
        <begin position="748"/>
        <end position="771"/>
    </location>
</feature>
<feature type="region of interest" description="Disordered" evidence="21">
    <location>
        <begin position="598"/>
        <end position="694"/>
    </location>
</feature>
<feature type="transmembrane region" description="Helical" evidence="20">
    <location>
        <begin position="1182"/>
        <end position="1213"/>
    </location>
</feature>
<keyword evidence="14" id="KW-0325">Glycoprotein</keyword>
<dbReference type="PANTHER" id="PTHR11453:SF12">
    <property type="entry name" value="BAND 3 ANION TRANSPORT PROTEIN"/>
    <property type="match status" value="1"/>
</dbReference>
<evidence type="ECO:0000256" key="7">
    <source>
        <dbReference type="ARBA" id="ARBA00022692"/>
    </source>
</evidence>
<dbReference type="PRINTS" id="PR01231">
    <property type="entry name" value="HCO3TRNSPORT"/>
</dbReference>
<keyword evidence="9 20" id="KW-1133">Transmembrane helix</keyword>
<feature type="transmembrane region" description="Helical" evidence="20">
    <location>
        <begin position="792"/>
        <end position="814"/>
    </location>
</feature>
<dbReference type="NCBIfam" id="TIGR00834">
    <property type="entry name" value="ae"/>
    <property type="match status" value="1"/>
</dbReference>
<comment type="caution">
    <text evidence="24">The sequence shown here is derived from an EMBL/GenBank/DDBJ whole genome shotgun (WGS) entry which is preliminary data.</text>
</comment>
<dbReference type="GO" id="GO:0005452">
    <property type="term" value="F:solute:inorganic anion antiporter activity"/>
    <property type="evidence" value="ECO:0007669"/>
    <property type="project" value="InterPro"/>
</dbReference>
<evidence type="ECO:0000256" key="6">
    <source>
        <dbReference type="ARBA" id="ARBA00022681"/>
    </source>
</evidence>
<keyword evidence="11 20" id="KW-0406">Ion transport</keyword>
<feature type="compositionally biased region" description="Basic and acidic residues" evidence="21">
    <location>
        <begin position="68"/>
        <end position="78"/>
    </location>
</feature>
<feature type="transmembrane region" description="Helical" evidence="20">
    <location>
        <begin position="1044"/>
        <end position="1067"/>
    </location>
</feature>
<comment type="function">
    <text evidence="17">Functions both as a transporter that mediates electroneutral anion exchange across the cell membrane and as a structural protein. Component of the ankyrin-1 complex of the erythrocyte membrane; required for normal flexibility and stability of the erythrocyte membrane and for normal erythrocyte shape via the interactions of its cytoplasmic domain with cytoskeletal proteins, glycolytic enzymes, and hemoglobin. Functions as a transporter that mediates the 1:1 exchange of inorganic anions across the erythrocyte membrane. Mediates chloride-bicarbonate exchange in the kidney, and is required for normal acidification of the urine.</text>
</comment>
<evidence type="ECO:0000259" key="22">
    <source>
        <dbReference type="Pfam" id="PF00955"/>
    </source>
</evidence>
<evidence type="ECO:0000256" key="4">
    <source>
        <dbReference type="ARBA" id="ARBA00022475"/>
    </source>
</evidence>
<feature type="region of interest" description="Disordered" evidence="21">
    <location>
        <begin position="49"/>
        <end position="78"/>
    </location>
</feature>
<evidence type="ECO:0000259" key="23">
    <source>
        <dbReference type="Pfam" id="PF07565"/>
    </source>
</evidence>
<keyword evidence="25" id="KW-1185">Reference proteome</keyword>
<reference evidence="24 25" key="1">
    <citation type="journal article" date="2019" name="Mol. Ecol. Resour.">
        <title>Improving Illumina assemblies with Hi-C and long reads: an example with the North African dromedary.</title>
        <authorList>
            <person name="Elbers J.P."/>
            <person name="Rogers M.F."/>
            <person name="Perelman P.L."/>
            <person name="Proskuryakova A.A."/>
            <person name="Serdyukova N.A."/>
            <person name="Johnson W.E."/>
            <person name="Horin P."/>
            <person name="Corander J."/>
            <person name="Murphy D."/>
            <person name="Burger P.A."/>
        </authorList>
    </citation>
    <scope>NUCLEOTIDE SEQUENCE [LARGE SCALE GENOMIC DNA]</scope>
    <source>
        <strain evidence="24">Drom800</strain>
        <tissue evidence="24">Blood</tissue>
    </source>
</reference>
<dbReference type="PROSITE" id="PS00219">
    <property type="entry name" value="ANION_EXCHANGER_1"/>
    <property type="match status" value="1"/>
</dbReference>
<dbReference type="GO" id="GO:0051453">
    <property type="term" value="P:regulation of intracellular pH"/>
    <property type="evidence" value="ECO:0007669"/>
    <property type="project" value="TreeGrafter"/>
</dbReference>
<feature type="transmembrane region" description="Helical" evidence="20">
    <location>
        <begin position="951"/>
        <end position="968"/>
    </location>
</feature>
<organism evidence="24 25">
    <name type="scientific">Camelus dromedarius</name>
    <name type="common">Dromedary</name>
    <name type="synonym">Arabian camel</name>
    <dbReference type="NCBI Taxonomy" id="9838"/>
    <lineage>
        <taxon>Eukaryota</taxon>
        <taxon>Metazoa</taxon>
        <taxon>Chordata</taxon>
        <taxon>Craniata</taxon>
        <taxon>Vertebrata</taxon>
        <taxon>Euteleostomi</taxon>
        <taxon>Mammalia</taxon>
        <taxon>Eutheria</taxon>
        <taxon>Laurasiatheria</taxon>
        <taxon>Artiodactyla</taxon>
        <taxon>Tylopoda</taxon>
        <taxon>Camelidae</taxon>
        <taxon>Camelus</taxon>
    </lineage>
</organism>
<dbReference type="InterPro" id="IPR011531">
    <property type="entry name" value="HCO3_transpt-like_TM_dom"/>
</dbReference>
<comment type="catalytic activity">
    <reaction evidence="16">
        <text>hydrogencarbonate(in) + chloride(out) = hydrogencarbonate(out) + chloride(in)</text>
        <dbReference type="Rhea" id="RHEA:72363"/>
        <dbReference type="ChEBI" id="CHEBI:17544"/>
        <dbReference type="ChEBI" id="CHEBI:17996"/>
    </reaction>
</comment>
<evidence type="ECO:0000256" key="21">
    <source>
        <dbReference type="SAM" id="MobiDB-lite"/>
    </source>
</evidence>
<evidence type="ECO:0000256" key="13">
    <source>
        <dbReference type="ARBA" id="ARBA00023139"/>
    </source>
</evidence>
<dbReference type="AlphaFoldDB" id="A0A5N4D4V3"/>
<keyword evidence="6" id="KW-0039">Anion exchange</keyword>
<dbReference type="FunFam" id="3.40.930.10:FF:000015">
    <property type="entry name" value="Anion exchange protein"/>
    <property type="match status" value="1"/>
</dbReference>
<dbReference type="PANTHER" id="PTHR11453">
    <property type="entry name" value="ANION EXCHANGE PROTEIN"/>
    <property type="match status" value="1"/>
</dbReference>
<keyword evidence="8" id="KW-0769">Symport</keyword>
<keyword evidence="7 20" id="KW-0812">Transmembrane</keyword>
<dbReference type="InterPro" id="IPR001717">
    <property type="entry name" value="Anion_exchange"/>
</dbReference>
<evidence type="ECO:0000256" key="15">
    <source>
        <dbReference type="ARBA" id="ARBA00023288"/>
    </source>
</evidence>
<dbReference type="PRINTS" id="PR00165">
    <property type="entry name" value="ANIONEXCHNGR"/>
</dbReference>
<evidence type="ECO:0000256" key="8">
    <source>
        <dbReference type="ARBA" id="ARBA00022847"/>
    </source>
</evidence>
<dbReference type="PROSITE" id="PS00220">
    <property type="entry name" value="ANION_EXCHANGER_2"/>
    <property type="match status" value="1"/>
</dbReference>
<dbReference type="Gene3D" id="1.10.287.570">
    <property type="entry name" value="Helical hairpin bin"/>
    <property type="match status" value="1"/>
</dbReference>
<proteinExistence type="inferred from homology"/>
<comment type="subcellular location">
    <subcellularLocation>
        <location evidence="1">Basolateral cell membrane</location>
        <topology evidence="1">Multi-pass membrane protein</topology>
    </subcellularLocation>
    <subcellularLocation>
        <location evidence="20">Membrane</location>
        <topology evidence="20">Multi-pass membrane protein</topology>
    </subcellularLocation>
</comment>
<dbReference type="GO" id="GO:0008509">
    <property type="term" value="F:monoatomic anion transmembrane transporter activity"/>
    <property type="evidence" value="ECO:0007669"/>
    <property type="project" value="InterPro"/>
</dbReference>
<dbReference type="GO" id="GO:0015293">
    <property type="term" value="F:symporter activity"/>
    <property type="evidence" value="ECO:0007669"/>
    <property type="project" value="UniProtKB-KW"/>
</dbReference>
<feature type="domain" description="Band 3 cytoplasmic" evidence="23">
    <location>
        <begin position="316"/>
        <end position="580"/>
    </location>
</feature>
<dbReference type="InterPro" id="IPR013769">
    <property type="entry name" value="Band3_cytoplasmic_dom"/>
</dbReference>
<dbReference type="EMBL" id="JWIN03000016">
    <property type="protein sequence ID" value="KAB1266115.1"/>
    <property type="molecule type" value="Genomic_DNA"/>
</dbReference>
<keyword evidence="15" id="KW-0449">Lipoprotein</keyword>
<evidence type="ECO:0000256" key="19">
    <source>
        <dbReference type="ARBA" id="ARBA00064256"/>
    </source>
</evidence>
<keyword evidence="10" id="KW-0007">Acetylation</keyword>
<feature type="domain" description="Bicarbonate transporter-like transmembrane" evidence="22">
    <location>
        <begin position="907"/>
        <end position="1233"/>
    </location>
</feature>
<evidence type="ECO:0000256" key="11">
    <source>
        <dbReference type="ARBA" id="ARBA00023065"/>
    </source>
</evidence>
<keyword evidence="3 20" id="KW-0813">Transport</keyword>
<comment type="subunit">
    <text evidence="18">Interacts with TMEM139.</text>
</comment>
<evidence type="ECO:0000256" key="10">
    <source>
        <dbReference type="ARBA" id="ARBA00022990"/>
    </source>
</evidence>
<feature type="transmembrane region" description="Helical" evidence="20">
    <location>
        <begin position="1002"/>
        <end position="1023"/>
    </location>
</feature>
<evidence type="ECO:0000313" key="24">
    <source>
        <dbReference type="EMBL" id="KAB1266115.1"/>
    </source>
</evidence>
<dbReference type="GO" id="GO:0015106">
    <property type="term" value="F:bicarbonate transmembrane transporter activity"/>
    <property type="evidence" value="ECO:0007669"/>
    <property type="project" value="TreeGrafter"/>
</dbReference>
<feature type="transmembrane region" description="Helical" evidence="20">
    <location>
        <begin position="834"/>
        <end position="859"/>
    </location>
</feature>
<dbReference type="SUPFAM" id="SSF55804">
    <property type="entry name" value="Phoshotransferase/anion transport protein"/>
    <property type="match status" value="2"/>
</dbReference>
<evidence type="ECO:0000256" key="3">
    <source>
        <dbReference type="ARBA" id="ARBA00022448"/>
    </source>
</evidence>
<comment type="subunit">
    <text evidence="19">A dimer in solution, but in its membrane environment, it exists primarily as a mixture of dimers and tetramers and spans the membrane asymmetrically. Component of the ankyrin-1 complex in the erythrocyte, composed of ANK1, RHCE, RHAG, SLC4A1, EPB42, GYPA, GYPB and AQP1. Interacts with STOM; this interaction positively regulates SLC4A1 activity. Interacts with GYPA; a GYPA monomer is bound at each end of the SLC4A1 dimer forming a heterotetramer. Three SLC4A1 dimers (Band 3-I, Band 3-II and Band 3-III) participates in the ankyrin-1 complex. Interacts (via the cytoplasmic domain) with EPB42; this interaction is mediated by the SLC4A1 Band 3-I dimer. Interacts (via the cytoplasmic domain) directly with ANK1; this interaction is mediated by the SLC4A1 Band 3-II and Band 3-III dimers.</text>
</comment>
<feature type="domain" description="Band 3 cytoplasmic" evidence="23">
    <location>
        <begin position="81"/>
        <end position="189"/>
    </location>
</feature>
<dbReference type="GO" id="GO:0005737">
    <property type="term" value="C:cytoplasm"/>
    <property type="evidence" value="ECO:0007669"/>
    <property type="project" value="UniProtKB-ARBA"/>
</dbReference>
<evidence type="ECO:0000256" key="17">
    <source>
        <dbReference type="ARBA" id="ARBA00059376"/>
    </source>
</evidence>
<dbReference type="Pfam" id="PF00955">
    <property type="entry name" value="HCO3_cotransp"/>
    <property type="match status" value="2"/>
</dbReference>
<dbReference type="Gene3D" id="3.40.930.10">
    <property type="entry name" value="Mannitol-specific EII, Chain A"/>
    <property type="match status" value="2"/>
</dbReference>
<dbReference type="GO" id="GO:0016323">
    <property type="term" value="C:basolateral plasma membrane"/>
    <property type="evidence" value="ECO:0007669"/>
    <property type="project" value="UniProtKB-SubCell"/>
</dbReference>
<evidence type="ECO:0000256" key="2">
    <source>
        <dbReference type="ARBA" id="ARBA00010993"/>
    </source>
</evidence>
<evidence type="ECO:0000256" key="16">
    <source>
        <dbReference type="ARBA" id="ARBA00049347"/>
    </source>
</evidence>